<evidence type="ECO:0000313" key="3">
    <source>
        <dbReference type="Proteomes" id="UP000785679"/>
    </source>
</evidence>
<feature type="transmembrane region" description="Helical" evidence="1">
    <location>
        <begin position="12"/>
        <end position="31"/>
    </location>
</feature>
<keyword evidence="1" id="KW-1133">Transmembrane helix</keyword>
<dbReference type="AlphaFoldDB" id="A0A8J8T1Q3"/>
<reference evidence="2" key="1">
    <citation type="submission" date="2019-06" db="EMBL/GenBank/DDBJ databases">
        <authorList>
            <person name="Zheng W."/>
        </authorList>
    </citation>
    <scope>NUCLEOTIDE SEQUENCE</scope>
    <source>
        <strain evidence="2">QDHG01</strain>
    </source>
</reference>
<feature type="transmembrane region" description="Helical" evidence="1">
    <location>
        <begin position="82"/>
        <end position="104"/>
    </location>
</feature>
<keyword evidence="1" id="KW-0812">Transmembrane</keyword>
<dbReference type="EMBL" id="RRYP01009529">
    <property type="protein sequence ID" value="TNV79007.1"/>
    <property type="molecule type" value="Genomic_DNA"/>
</dbReference>
<proteinExistence type="predicted"/>
<sequence>MDNRKDLIFFSVILRGISFSIYLIFFSIWSFRSLRRGVEIKIPLANFAFLLVMLVNAITGVLEIEDIDSFNQYWYLRSIDNFCNRVVNVIIALFVVQLLLPLVPKLDQQRRSIDQIQKGLKRIRILQKIFFPLYTVTSLVLVIQRAFDYYDEAQMCKNPKETLQSESKRSSVPSNFFWT</sequence>
<protein>
    <submittedName>
        <fullName evidence="2">Uncharacterized protein</fullName>
    </submittedName>
</protein>
<gene>
    <name evidence="2" type="ORF">FGO68_gene16590</name>
</gene>
<organism evidence="2 3">
    <name type="scientific">Halteria grandinella</name>
    <dbReference type="NCBI Taxonomy" id="5974"/>
    <lineage>
        <taxon>Eukaryota</taxon>
        <taxon>Sar</taxon>
        <taxon>Alveolata</taxon>
        <taxon>Ciliophora</taxon>
        <taxon>Intramacronucleata</taxon>
        <taxon>Spirotrichea</taxon>
        <taxon>Stichotrichia</taxon>
        <taxon>Sporadotrichida</taxon>
        <taxon>Halteriidae</taxon>
        <taxon>Halteria</taxon>
    </lineage>
</organism>
<evidence type="ECO:0000313" key="2">
    <source>
        <dbReference type="EMBL" id="TNV79007.1"/>
    </source>
</evidence>
<feature type="transmembrane region" description="Helical" evidence="1">
    <location>
        <begin position="125"/>
        <end position="147"/>
    </location>
</feature>
<keyword evidence="3" id="KW-1185">Reference proteome</keyword>
<accession>A0A8J8T1Q3</accession>
<name>A0A8J8T1Q3_HALGN</name>
<keyword evidence="1" id="KW-0472">Membrane</keyword>
<feature type="transmembrane region" description="Helical" evidence="1">
    <location>
        <begin position="43"/>
        <end position="62"/>
    </location>
</feature>
<comment type="caution">
    <text evidence="2">The sequence shown here is derived from an EMBL/GenBank/DDBJ whole genome shotgun (WGS) entry which is preliminary data.</text>
</comment>
<evidence type="ECO:0000256" key="1">
    <source>
        <dbReference type="SAM" id="Phobius"/>
    </source>
</evidence>
<dbReference type="Proteomes" id="UP000785679">
    <property type="component" value="Unassembled WGS sequence"/>
</dbReference>